<dbReference type="GO" id="GO:0051252">
    <property type="term" value="P:regulation of RNA metabolic process"/>
    <property type="evidence" value="ECO:0007669"/>
    <property type="project" value="UniProtKB-ARBA"/>
</dbReference>
<evidence type="ECO:0000259" key="8">
    <source>
        <dbReference type="PROSITE" id="PS51857"/>
    </source>
</evidence>
<accession>W7S6K4</accession>
<sequence>MLAFRQSIDIFVQFMYVLRENAIFSHFLIDSTISLTLFYFQAHWRRMLMQQGIVKWFNNEKGYGFIECDDGEDVFVHFTGIQEEGFRTLEEGQKVSFDVVEGNRGPQASNVVKL</sequence>
<protein>
    <submittedName>
        <fullName evidence="9">Cold-shock protein</fullName>
    </submittedName>
</protein>
<evidence type="ECO:0000313" key="9">
    <source>
        <dbReference type="EMBL" id="EWH33841.1"/>
    </source>
</evidence>
<dbReference type="InterPro" id="IPR050181">
    <property type="entry name" value="Cold_shock_domain"/>
</dbReference>
<dbReference type="Proteomes" id="UP000023555">
    <property type="component" value="Unassembled WGS sequence"/>
</dbReference>
<dbReference type="Gene3D" id="2.40.50.140">
    <property type="entry name" value="Nucleic acid-binding proteins"/>
    <property type="match status" value="1"/>
</dbReference>
<organism evidence="9 10">
    <name type="scientific">Lysinibacillus sphaericus CBAM5</name>
    <dbReference type="NCBI Taxonomy" id="1400869"/>
    <lineage>
        <taxon>Bacteria</taxon>
        <taxon>Bacillati</taxon>
        <taxon>Bacillota</taxon>
        <taxon>Bacilli</taxon>
        <taxon>Bacillales</taxon>
        <taxon>Bacillaceae</taxon>
        <taxon>Lysinibacillus</taxon>
    </lineage>
</organism>
<keyword evidence="7" id="KW-0812">Transmembrane</keyword>
<evidence type="ECO:0000256" key="1">
    <source>
        <dbReference type="ARBA" id="ARBA00004496"/>
    </source>
</evidence>
<dbReference type="GO" id="GO:0010468">
    <property type="term" value="P:regulation of gene expression"/>
    <property type="evidence" value="ECO:0007669"/>
    <property type="project" value="UniProtKB-ARBA"/>
</dbReference>
<dbReference type="GO" id="GO:0003676">
    <property type="term" value="F:nucleic acid binding"/>
    <property type="evidence" value="ECO:0007669"/>
    <property type="project" value="InterPro"/>
</dbReference>
<gene>
    <name evidence="9" type="ORF">P799_06535</name>
</gene>
<dbReference type="InterPro" id="IPR019844">
    <property type="entry name" value="CSD_CS"/>
</dbReference>
<dbReference type="EMBL" id="AYKQ01000008">
    <property type="protein sequence ID" value="EWH33841.1"/>
    <property type="molecule type" value="Genomic_DNA"/>
</dbReference>
<dbReference type="PANTHER" id="PTHR11544">
    <property type="entry name" value="COLD SHOCK DOMAIN CONTAINING PROTEINS"/>
    <property type="match status" value="1"/>
</dbReference>
<keyword evidence="7" id="KW-1133">Transmembrane helix</keyword>
<dbReference type="SMART" id="SM00357">
    <property type="entry name" value="CSP"/>
    <property type="match status" value="1"/>
</dbReference>
<comment type="subcellular location">
    <subcellularLocation>
        <location evidence="1 6">Cytoplasm</location>
    </subcellularLocation>
</comment>
<evidence type="ECO:0000256" key="5">
    <source>
        <dbReference type="ARBA" id="ARBA00023163"/>
    </source>
</evidence>
<keyword evidence="4" id="KW-0010">Activator</keyword>
<keyword evidence="2" id="KW-0963">Cytoplasm</keyword>
<keyword evidence="7" id="KW-0472">Membrane</keyword>
<evidence type="ECO:0000256" key="2">
    <source>
        <dbReference type="ARBA" id="ARBA00022490"/>
    </source>
</evidence>
<dbReference type="InterPro" id="IPR002059">
    <property type="entry name" value="CSP_DNA-bd"/>
</dbReference>
<proteinExistence type="predicted"/>
<dbReference type="PRINTS" id="PR00050">
    <property type="entry name" value="COLDSHOCK"/>
</dbReference>
<feature type="domain" description="CSD" evidence="8">
    <location>
        <begin position="49"/>
        <end position="113"/>
    </location>
</feature>
<dbReference type="SUPFAM" id="SSF50249">
    <property type="entry name" value="Nucleic acid-binding proteins"/>
    <property type="match status" value="1"/>
</dbReference>
<dbReference type="FunFam" id="2.40.50.140:FF:000006">
    <property type="entry name" value="Cold shock protein CspC"/>
    <property type="match status" value="1"/>
</dbReference>
<keyword evidence="5" id="KW-0804">Transcription</keyword>
<dbReference type="PROSITE" id="PS00352">
    <property type="entry name" value="CSD_1"/>
    <property type="match status" value="1"/>
</dbReference>
<dbReference type="GO" id="GO:0005737">
    <property type="term" value="C:cytoplasm"/>
    <property type="evidence" value="ECO:0007669"/>
    <property type="project" value="UniProtKB-SubCell"/>
</dbReference>
<dbReference type="AlphaFoldDB" id="W7S6K4"/>
<reference evidence="9 10" key="1">
    <citation type="journal article" date="2015" name="Stand. Genomic Sci.">
        <title>Genome sequence and description of the mosquitocidal and heavy metal tolerant strain Lysinibacillus sphaericus CBAM5.</title>
        <authorList>
            <person name="Pena-Montenegro T.D."/>
            <person name="Lozano L."/>
            <person name="Dussan J."/>
        </authorList>
    </citation>
    <scope>NUCLEOTIDE SEQUENCE [LARGE SCALE GENOMIC DNA]</scope>
    <source>
        <strain evidence="9">CBAM5</strain>
    </source>
</reference>
<evidence type="ECO:0000256" key="4">
    <source>
        <dbReference type="ARBA" id="ARBA00023159"/>
    </source>
</evidence>
<evidence type="ECO:0000256" key="7">
    <source>
        <dbReference type="SAM" id="Phobius"/>
    </source>
</evidence>
<name>W7S6K4_LYSSH</name>
<evidence type="ECO:0000256" key="6">
    <source>
        <dbReference type="RuleBase" id="RU000408"/>
    </source>
</evidence>
<evidence type="ECO:0000256" key="3">
    <source>
        <dbReference type="ARBA" id="ARBA00023015"/>
    </source>
</evidence>
<dbReference type="PROSITE" id="PS51857">
    <property type="entry name" value="CSD_2"/>
    <property type="match status" value="1"/>
</dbReference>
<dbReference type="InterPro" id="IPR011129">
    <property type="entry name" value="CSD"/>
</dbReference>
<dbReference type="Pfam" id="PF00313">
    <property type="entry name" value="CSD"/>
    <property type="match status" value="1"/>
</dbReference>
<evidence type="ECO:0000313" key="10">
    <source>
        <dbReference type="Proteomes" id="UP000023555"/>
    </source>
</evidence>
<keyword evidence="3" id="KW-0805">Transcription regulation</keyword>
<comment type="caution">
    <text evidence="9">The sequence shown here is derived from an EMBL/GenBank/DDBJ whole genome shotgun (WGS) entry which is preliminary data.</text>
</comment>
<dbReference type="Gene3D" id="6.20.370.130">
    <property type="match status" value="1"/>
</dbReference>
<dbReference type="CDD" id="cd04458">
    <property type="entry name" value="CSP_CDS"/>
    <property type="match status" value="1"/>
</dbReference>
<dbReference type="InterPro" id="IPR012340">
    <property type="entry name" value="NA-bd_OB-fold"/>
</dbReference>
<dbReference type="HOGENOM" id="CLU_117621_5_1_9"/>
<feature type="transmembrane region" description="Helical" evidence="7">
    <location>
        <begin position="22"/>
        <end position="40"/>
    </location>
</feature>